<dbReference type="SUPFAM" id="SSF47188">
    <property type="entry name" value="Hemerythrin-like"/>
    <property type="match status" value="1"/>
</dbReference>
<dbReference type="PROSITE" id="PS50113">
    <property type="entry name" value="PAC"/>
    <property type="match status" value="1"/>
</dbReference>
<organism evidence="8 9">
    <name type="scientific">Sulfurimonas hongkongensis</name>
    <dbReference type="NCBI Taxonomy" id="1172190"/>
    <lineage>
        <taxon>Bacteria</taxon>
        <taxon>Pseudomonadati</taxon>
        <taxon>Campylobacterota</taxon>
        <taxon>Epsilonproteobacteria</taxon>
        <taxon>Campylobacterales</taxon>
        <taxon>Sulfurimonadaceae</taxon>
        <taxon>Sulfurimonas</taxon>
    </lineage>
</organism>
<dbReference type="FunFam" id="3.30.70.270:FF:000001">
    <property type="entry name" value="Diguanylate cyclase domain protein"/>
    <property type="match status" value="1"/>
</dbReference>
<dbReference type="Gene3D" id="3.30.70.270">
    <property type="match status" value="1"/>
</dbReference>
<dbReference type="NCBIfam" id="TIGR00254">
    <property type="entry name" value="GGDEF"/>
    <property type="match status" value="1"/>
</dbReference>
<dbReference type="CDD" id="cd00130">
    <property type="entry name" value="PAS"/>
    <property type="match status" value="1"/>
</dbReference>
<dbReference type="SMART" id="SM00052">
    <property type="entry name" value="EAL"/>
    <property type="match status" value="1"/>
</dbReference>
<evidence type="ECO:0000256" key="1">
    <source>
        <dbReference type="ARBA" id="ARBA00010587"/>
    </source>
</evidence>
<evidence type="ECO:0000259" key="5">
    <source>
        <dbReference type="PROSITE" id="PS50113"/>
    </source>
</evidence>
<dbReference type="Gene3D" id="1.20.120.30">
    <property type="entry name" value="Aspartate receptor, ligand-binding domain"/>
    <property type="match status" value="1"/>
</dbReference>
<evidence type="ECO:0000256" key="2">
    <source>
        <dbReference type="ARBA" id="ARBA00022723"/>
    </source>
</evidence>
<name>T0JR48_9BACT</name>
<dbReference type="Pfam" id="PF00563">
    <property type="entry name" value="EAL"/>
    <property type="match status" value="1"/>
</dbReference>
<dbReference type="GO" id="GO:0046872">
    <property type="term" value="F:metal ion binding"/>
    <property type="evidence" value="ECO:0007669"/>
    <property type="project" value="UniProtKB-KW"/>
</dbReference>
<dbReference type="PATRIC" id="fig|1172190.3.peg.1477"/>
<dbReference type="Gene3D" id="3.30.450.20">
    <property type="entry name" value="PAS domain"/>
    <property type="match status" value="1"/>
</dbReference>
<evidence type="ECO:0000313" key="9">
    <source>
        <dbReference type="Proteomes" id="UP000015520"/>
    </source>
</evidence>
<feature type="domain" description="GGDEF" evidence="7">
    <location>
        <begin position="530"/>
        <end position="664"/>
    </location>
</feature>
<dbReference type="GO" id="GO:0003824">
    <property type="term" value="F:catalytic activity"/>
    <property type="evidence" value="ECO:0007669"/>
    <property type="project" value="UniProtKB-ARBA"/>
</dbReference>
<feature type="domain" description="PAS" evidence="4">
    <location>
        <begin position="372"/>
        <end position="442"/>
    </location>
</feature>
<accession>T0JR48</accession>
<dbReference type="InterPro" id="IPR029787">
    <property type="entry name" value="Nucleotide_cyclase"/>
</dbReference>
<comment type="similarity">
    <text evidence="1">Belongs to the hemerythrin family.</text>
</comment>
<dbReference type="SUPFAM" id="SSF55073">
    <property type="entry name" value="Nucleotide cyclase"/>
    <property type="match status" value="1"/>
</dbReference>
<evidence type="ECO:0008006" key="10">
    <source>
        <dbReference type="Google" id="ProtNLM"/>
    </source>
</evidence>
<dbReference type="Gene3D" id="3.20.20.450">
    <property type="entry name" value="EAL domain"/>
    <property type="match status" value="1"/>
</dbReference>
<evidence type="ECO:0000313" key="8">
    <source>
        <dbReference type="EMBL" id="EQB39322.1"/>
    </source>
</evidence>
<dbReference type="PANTHER" id="PTHR44757:SF2">
    <property type="entry name" value="BIOFILM ARCHITECTURE MAINTENANCE PROTEIN MBAA"/>
    <property type="match status" value="1"/>
</dbReference>
<dbReference type="InterPro" id="IPR052155">
    <property type="entry name" value="Biofilm_reg_signaling"/>
</dbReference>
<dbReference type="Gene3D" id="1.20.120.50">
    <property type="entry name" value="Hemerythrin-like"/>
    <property type="match status" value="1"/>
</dbReference>
<evidence type="ECO:0000256" key="3">
    <source>
        <dbReference type="ARBA" id="ARBA00023004"/>
    </source>
</evidence>
<dbReference type="SUPFAM" id="SSF55785">
    <property type="entry name" value="PYP-like sensor domain (PAS domain)"/>
    <property type="match status" value="1"/>
</dbReference>
<dbReference type="RefSeq" id="WP_021287783.1">
    <property type="nucleotide sequence ID" value="NZ_AUPZ01000009.1"/>
</dbReference>
<dbReference type="CDD" id="cd01948">
    <property type="entry name" value="EAL"/>
    <property type="match status" value="1"/>
</dbReference>
<dbReference type="Pfam" id="PF08448">
    <property type="entry name" value="PAS_4"/>
    <property type="match status" value="1"/>
</dbReference>
<dbReference type="InterPro" id="IPR000700">
    <property type="entry name" value="PAS-assoc_C"/>
</dbReference>
<dbReference type="PROSITE" id="PS50883">
    <property type="entry name" value="EAL"/>
    <property type="match status" value="1"/>
</dbReference>
<dbReference type="Pfam" id="PF00990">
    <property type="entry name" value="GGDEF"/>
    <property type="match status" value="1"/>
</dbReference>
<dbReference type="InterPro" id="IPR043128">
    <property type="entry name" value="Rev_trsase/Diguanyl_cyclase"/>
</dbReference>
<dbReference type="AlphaFoldDB" id="T0JR48"/>
<evidence type="ECO:0000259" key="7">
    <source>
        <dbReference type="PROSITE" id="PS50887"/>
    </source>
</evidence>
<evidence type="ECO:0000259" key="6">
    <source>
        <dbReference type="PROSITE" id="PS50883"/>
    </source>
</evidence>
<dbReference type="EMBL" id="AUPZ01000009">
    <property type="protein sequence ID" value="EQB39322.1"/>
    <property type="molecule type" value="Genomic_DNA"/>
</dbReference>
<comment type="caution">
    <text evidence="8">The sequence shown here is derived from an EMBL/GenBank/DDBJ whole genome shotgun (WGS) entry which is preliminary data.</text>
</comment>
<dbReference type="STRING" id="1172190.M947_07635"/>
<feature type="domain" description="PAC" evidence="5">
    <location>
        <begin position="446"/>
        <end position="498"/>
    </location>
</feature>
<dbReference type="SUPFAM" id="SSF141868">
    <property type="entry name" value="EAL domain-like"/>
    <property type="match status" value="1"/>
</dbReference>
<evidence type="ECO:0000259" key="4">
    <source>
        <dbReference type="PROSITE" id="PS50112"/>
    </source>
</evidence>
<dbReference type="InterPro" id="IPR012312">
    <property type="entry name" value="Hemerythrin-like"/>
</dbReference>
<reference evidence="8 9" key="1">
    <citation type="submission" date="2013-07" db="EMBL/GenBank/DDBJ databases">
        <title>Sulfurimonas hongkongensis AST-10 Genome Sequencing.</title>
        <authorList>
            <person name="Cai L."/>
            <person name="Zhang T."/>
        </authorList>
    </citation>
    <scope>NUCLEOTIDE SEQUENCE [LARGE SCALE GENOMIC DNA]</scope>
    <source>
        <strain evidence="8 9">AST-10</strain>
    </source>
</reference>
<dbReference type="NCBIfam" id="NF033749">
    <property type="entry name" value="bact_hemeryth"/>
    <property type="match status" value="1"/>
</dbReference>
<dbReference type="Pfam" id="PF01814">
    <property type="entry name" value="Hemerythrin"/>
    <property type="match status" value="1"/>
</dbReference>
<dbReference type="InterPro" id="IPR025991">
    <property type="entry name" value="Chemoreceptor_zinc-bind_dom"/>
</dbReference>
<dbReference type="Pfam" id="PF13682">
    <property type="entry name" value="CZB"/>
    <property type="match status" value="1"/>
</dbReference>
<dbReference type="CDD" id="cd01949">
    <property type="entry name" value="GGDEF"/>
    <property type="match status" value="1"/>
</dbReference>
<dbReference type="PROSITE" id="PS50887">
    <property type="entry name" value="GGDEF"/>
    <property type="match status" value="1"/>
</dbReference>
<dbReference type="InterPro" id="IPR029016">
    <property type="entry name" value="GAF-like_dom_sf"/>
</dbReference>
<dbReference type="NCBIfam" id="TIGR02481">
    <property type="entry name" value="hemeryth_dom"/>
    <property type="match status" value="1"/>
</dbReference>
<dbReference type="PROSITE" id="PS50112">
    <property type="entry name" value="PAS"/>
    <property type="match status" value="1"/>
</dbReference>
<keyword evidence="3" id="KW-0408">Iron</keyword>
<dbReference type="InterPro" id="IPR003018">
    <property type="entry name" value="GAF"/>
</dbReference>
<dbReference type="InterPro" id="IPR035965">
    <property type="entry name" value="PAS-like_dom_sf"/>
</dbReference>
<dbReference type="Proteomes" id="UP000015520">
    <property type="component" value="Unassembled WGS sequence"/>
</dbReference>
<dbReference type="SUPFAM" id="SSF55781">
    <property type="entry name" value="GAF domain-like"/>
    <property type="match status" value="1"/>
</dbReference>
<dbReference type="Pfam" id="PF01590">
    <property type="entry name" value="GAF"/>
    <property type="match status" value="1"/>
</dbReference>
<dbReference type="PANTHER" id="PTHR44757">
    <property type="entry name" value="DIGUANYLATE CYCLASE DGCP"/>
    <property type="match status" value="1"/>
</dbReference>
<dbReference type="InterPro" id="IPR000014">
    <property type="entry name" value="PAS"/>
</dbReference>
<keyword evidence="9" id="KW-1185">Reference proteome</keyword>
<dbReference type="CDD" id="cd12107">
    <property type="entry name" value="Hemerythrin"/>
    <property type="match status" value="1"/>
</dbReference>
<sequence length="1060" mass="121650">MKPIDIFPWDDHFKTGFDTVDIQHKKLVEILNNLAANVAYKSDKKSLHTIFDELKEYARYHFKTEEAIWDKYLPNDLLNKEHKEAHQSFVDTVERLKREQNAKPLSELADEALVFLTRWLASHILDRDRYMAYIVFNLQDGLTIKDAKTYAQDKMSDSRGVLLDIILSIYGSLSLNTLSLMRELKSHQAYEKKMAYQEEYRQLLLNISTQFINLPIEKVDAAIQKSLESMATFVGADRAYIFEYDTQKGASSNTYEWCGDEILSQIKRLQNIPNEKVPELTQAHLQGKIKLVQDTLHMPKSEFRDMLISQDIKSLVTIPLMKKDECRGFVGFDTVKTKHEFTQDEIDILDLFGKTLVNVNDRKQIQKERSGERALLKTLIQNIPDLVWLKDKDGIYLVCNKRFEDFFGAKERDIIGKSDYDFVDKELADLFRMNDKKVMQTNKTCINEETITFASDGHSEIVQATKTPVHHSDGSLMGVLGISRDITERQHHEKHLEHIAHYDALTGLPNRVLLSDRINQALKQSNRHKFSFAIVYLDLDGFKAINDTYGHNYGDKFLELLAKNMKKSLREGDTIARLGGDEFVVVLLDLKTHEDSLAMIRRLLEASSQKIVIDNLNMQVTASLGVTFFDAGDEIDADQLLRQADQAMYQAKILGKNRYHIFDALKDEKIRTHHESLDEMQKALDNEEFVLYYQPKVNMQSGEVVGTEALIRWNHPKHGILSPATFLPIVDGHILSVRIGEWVLESAMEQMSEWKSKGVNVPTSVNVDAMQLQQSDFVEQLENLLKKYPTVKPNELVLEVLETSALEDIVHISQVMQDCLDIGITFSLDDFGTGYSSLTYLKRLPARELKIDKSFVCGMLEDSDDLAILDGILSLSNAFRRDVIAEGVESVEHGEMLLKLGCKIAQGYIIAHPMPPQEIEEWINHYDSNEKWKNTSSISREDLPLLYALVEHRAWLSSVLAYIKGLSSTIPRLDYHECRFGEWVYDIGMKHYRDSSSFKEVEKYHKDLHKRTDTLIKQYNKGTLKDLEAAIAEIKSLSHNLTHSFKSFEATRGNSALLDL</sequence>
<dbReference type="SMART" id="SM00267">
    <property type="entry name" value="GGDEF"/>
    <property type="match status" value="1"/>
</dbReference>
<protein>
    <recommendedName>
        <fullName evidence="10">Diguanylate cyclase</fullName>
    </recommendedName>
</protein>
<dbReference type="OrthoDB" id="9774644at2"/>
<proteinExistence type="inferred from homology"/>
<dbReference type="InterPro" id="IPR035919">
    <property type="entry name" value="EAL_sf"/>
</dbReference>
<dbReference type="InterPro" id="IPR001633">
    <property type="entry name" value="EAL_dom"/>
</dbReference>
<dbReference type="InterPro" id="IPR035938">
    <property type="entry name" value="Hemerythrin-like_sf"/>
</dbReference>
<dbReference type="Gene3D" id="3.30.450.40">
    <property type="match status" value="1"/>
</dbReference>
<feature type="domain" description="EAL" evidence="6">
    <location>
        <begin position="673"/>
        <end position="927"/>
    </location>
</feature>
<dbReference type="InterPro" id="IPR000160">
    <property type="entry name" value="GGDEF_dom"/>
</dbReference>
<dbReference type="eggNOG" id="COG5001">
    <property type="taxonomic scope" value="Bacteria"/>
</dbReference>
<dbReference type="SMART" id="SM00091">
    <property type="entry name" value="PAS"/>
    <property type="match status" value="1"/>
</dbReference>
<keyword evidence="2" id="KW-0479">Metal-binding</keyword>
<gene>
    <name evidence="8" type="ORF">M947_07635</name>
</gene>
<dbReference type="InterPro" id="IPR013656">
    <property type="entry name" value="PAS_4"/>
</dbReference>
<dbReference type="InterPro" id="IPR012827">
    <property type="entry name" value="Hemerythrin_metal-bd"/>
</dbReference>
<dbReference type="NCBIfam" id="TIGR00229">
    <property type="entry name" value="sensory_box"/>
    <property type="match status" value="1"/>
</dbReference>